<name>A0A853GQ37_9BURK</name>
<dbReference type="InterPro" id="IPR013740">
    <property type="entry name" value="Redoxin"/>
</dbReference>
<evidence type="ECO:0000259" key="2">
    <source>
        <dbReference type="PROSITE" id="PS51352"/>
    </source>
</evidence>
<dbReference type="RefSeq" id="WP_130038585.1">
    <property type="nucleotide sequence ID" value="NZ_JACCEV010000001.1"/>
</dbReference>
<dbReference type="AlphaFoldDB" id="A0A853GQ37"/>
<dbReference type="EMBL" id="JACCEV010000001">
    <property type="protein sequence ID" value="NYT84231.1"/>
    <property type="molecule type" value="Genomic_DNA"/>
</dbReference>
<dbReference type="PROSITE" id="PS51352">
    <property type="entry name" value="THIOREDOXIN_2"/>
    <property type="match status" value="1"/>
</dbReference>
<comment type="caution">
    <text evidence="3">The sequence shown here is derived from an EMBL/GenBank/DDBJ whole genome shotgun (WGS) entry which is preliminary data.</text>
</comment>
<dbReference type="GO" id="GO:0016491">
    <property type="term" value="F:oxidoreductase activity"/>
    <property type="evidence" value="ECO:0007669"/>
    <property type="project" value="InterPro"/>
</dbReference>
<dbReference type="Gene3D" id="3.40.30.10">
    <property type="entry name" value="Glutaredoxin"/>
    <property type="match status" value="1"/>
</dbReference>
<keyword evidence="1" id="KW-0732">Signal</keyword>
<sequence>MKKALIGVIAALALAGIGIWQFSGSAKAAPNVTFTSLTGEKTTMQDLRGKVVLVKFWATSCVTCIAQMPDTIQHYNDLSPKGFDTIAVAMQYDPANYVKNYAETRHLPFTVAIDAQGEIAKAFGDVQLTPTAFLIDKQGNIIKRYLGNYDKQAFLSTVNKALAS</sequence>
<dbReference type="InterPro" id="IPR036249">
    <property type="entry name" value="Thioredoxin-like_sf"/>
</dbReference>
<gene>
    <name evidence="3" type="ORF">H0A62_01325</name>
</gene>
<feature type="signal peptide" evidence="1">
    <location>
        <begin position="1"/>
        <end position="28"/>
    </location>
</feature>
<dbReference type="InterPro" id="IPR050553">
    <property type="entry name" value="Thioredoxin_ResA/DsbE_sf"/>
</dbReference>
<dbReference type="PANTHER" id="PTHR42852">
    <property type="entry name" value="THIOL:DISULFIDE INTERCHANGE PROTEIN DSBE"/>
    <property type="match status" value="1"/>
</dbReference>
<dbReference type="InterPro" id="IPR013766">
    <property type="entry name" value="Thioredoxin_domain"/>
</dbReference>
<keyword evidence="4" id="KW-1185">Reference proteome</keyword>
<feature type="domain" description="Thioredoxin" evidence="2">
    <location>
        <begin position="23"/>
        <end position="163"/>
    </location>
</feature>
<accession>A0A853GQ37</accession>
<dbReference type="Pfam" id="PF08534">
    <property type="entry name" value="Redoxin"/>
    <property type="match status" value="1"/>
</dbReference>
<dbReference type="Proteomes" id="UP000554144">
    <property type="component" value="Unassembled WGS sequence"/>
</dbReference>
<feature type="chain" id="PRO_5032273218" evidence="1">
    <location>
        <begin position="29"/>
        <end position="164"/>
    </location>
</feature>
<evidence type="ECO:0000256" key="1">
    <source>
        <dbReference type="SAM" id="SignalP"/>
    </source>
</evidence>
<dbReference type="OrthoDB" id="9811352at2"/>
<dbReference type="SUPFAM" id="SSF52833">
    <property type="entry name" value="Thioredoxin-like"/>
    <property type="match status" value="1"/>
</dbReference>
<reference evidence="3 4" key="1">
    <citation type="submission" date="2020-07" db="EMBL/GenBank/DDBJ databases">
        <title>Taxonomic revisions and descriptions of new bacterial species based on genomic comparisons in the high-G+C-content subgroup of the family Alcaligenaceae.</title>
        <authorList>
            <person name="Szabo A."/>
            <person name="Felfoldi T."/>
        </authorList>
    </citation>
    <scope>NUCLEOTIDE SEQUENCE [LARGE SCALE GENOMIC DNA]</scope>
    <source>
        <strain evidence="3 4">DSM 25667</strain>
    </source>
</reference>
<dbReference type="PANTHER" id="PTHR42852:SF18">
    <property type="entry name" value="CHROMOSOME UNDETERMINED SCAFFOLD_47, WHOLE GENOME SHOTGUN SEQUENCE"/>
    <property type="match status" value="1"/>
</dbReference>
<proteinExistence type="predicted"/>
<organism evidence="3 4">
    <name type="scientific">Pollutimonas harenae</name>
    <dbReference type="NCBI Taxonomy" id="657015"/>
    <lineage>
        <taxon>Bacteria</taxon>
        <taxon>Pseudomonadati</taxon>
        <taxon>Pseudomonadota</taxon>
        <taxon>Betaproteobacteria</taxon>
        <taxon>Burkholderiales</taxon>
        <taxon>Alcaligenaceae</taxon>
        <taxon>Pollutimonas</taxon>
    </lineage>
</organism>
<evidence type="ECO:0000313" key="3">
    <source>
        <dbReference type="EMBL" id="NYT84231.1"/>
    </source>
</evidence>
<protein>
    <submittedName>
        <fullName evidence="3">TlpA family protein disulfide reductase</fullName>
    </submittedName>
</protein>
<dbReference type="CDD" id="cd02966">
    <property type="entry name" value="TlpA_like_family"/>
    <property type="match status" value="1"/>
</dbReference>
<evidence type="ECO:0000313" key="4">
    <source>
        <dbReference type="Proteomes" id="UP000554144"/>
    </source>
</evidence>